<name>A0ABY7DJN2_MYAAR</name>
<feature type="transmembrane region" description="Helical" evidence="1">
    <location>
        <begin position="222"/>
        <end position="250"/>
    </location>
</feature>
<proteinExistence type="predicted"/>
<organism evidence="2 3">
    <name type="scientific">Mya arenaria</name>
    <name type="common">Soft-shell clam</name>
    <dbReference type="NCBI Taxonomy" id="6604"/>
    <lineage>
        <taxon>Eukaryota</taxon>
        <taxon>Metazoa</taxon>
        <taxon>Spiralia</taxon>
        <taxon>Lophotrochozoa</taxon>
        <taxon>Mollusca</taxon>
        <taxon>Bivalvia</taxon>
        <taxon>Autobranchia</taxon>
        <taxon>Heteroconchia</taxon>
        <taxon>Euheterodonta</taxon>
        <taxon>Imparidentia</taxon>
        <taxon>Neoheterodontei</taxon>
        <taxon>Myida</taxon>
        <taxon>Myoidea</taxon>
        <taxon>Myidae</taxon>
        <taxon>Mya</taxon>
    </lineage>
</organism>
<keyword evidence="1" id="KW-0812">Transmembrane</keyword>
<keyword evidence="1" id="KW-1133">Transmembrane helix</keyword>
<feature type="transmembrane region" description="Helical" evidence="1">
    <location>
        <begin position="141"/>
        <end position="166"/>
    </location>
</feature>
<feature type="transmembrane region" description="Helical" evidence="1">
    <location>
        <begin position="178"/>
        <end position="202"/>
    </location>
</feature>
<evidence type="ECO:0008006" key="4">
    <source>
        <dbReference type="Google" id="ProtNLM"/>
    </source>
</evidence>
<evidence type="ECO:0000313" key="2">
    <source>
        <dbReference type="EMBL" id="WAQ96900.1"/>
    </source>
</evidence>
<evidence type="ECO:0000256" key="1">
    <source>
        <dbReference type="SAM" id="Phobius"/>
    </source>
</evidence>
<dbReference type="Proteomes" id="UP001164746">
    <property type="component" value="Chromosome 2"/>
</dbReference>
<sequence length="280" mass="30532">VTSFTLELSPTVVDGSNIMTMTTVLKVATGAGLCAASILQLAALAVRGWLSFRFRSTCATLEQDYGLWSVYQCTNFTAAPGSNLTMECNTATYRELVTENKPENTTNGDIFRWSIEIGDRLPDHNFHFSKVELGFSYLEVIAFQLEALVAVLASFGALCVVLFVVLDRDRRVKQTRIHTVFLLVVAQAFCVISGALILVPVYRFGQLSARLSPSPLIHTDTPVGVVIASISCALLILCAALLFCIACTLYSCRSKPDLPEDDYTDMCASSSTDQLTNTNI</sequence>
<gene>
    <name evidence="2" type="ORF">MAR_029590</name>
</gene>
<reference evidence="2" key="1">
    <citation type="submission" date="2022-11" db="EMBL/GenBank/DDBJ databases">
        <title>Centuries of genome instability and evolution in soft-shell clam transmissible cancer (bioRxiv).</title>
        <authorList>
            <person name="Hart S.F.M."/>
            <person name="Yonemitsu M.A."/>
            <person name="Giersch R.M."/>
            <person name="Beal B.F."/>
            <person name="Arriagada G."/>
            <person name="Davis B.W."/>
            <person name="Ostrander E.A."/>
            <person name="Goff S.P."/>
            <person name="Metzger M.J."/>
        </authorList>
    </citation>
    <scope>NUCLEOTIDE SEQUENCE</scope>
    <source>
        <strain evidence="2">MELC-2E11</strain>
        <tissue evidence="2">Siphon/mantle</tissue>
    </source>
</reference>
<accession>A0ABY7DJN2</accession>
<keyword evidence="1" id="KW-0472">Membrane</keyword>
<dbReference type="EMBL" id="CP111013">
    <property type="protein sequence ID" value="WAQ96900.1"/>
    <property type="molecule type" value="Genomic_DNA"/>
</dbReference>
<protein>
    <recommendedName>
        <fullName evidence="4">Claudin</fullName>
    </recommendedName>
</protein>
<evidence type="ECO:0000313" key="3">
    <source>
        <dbReference type="Proteomes" id="UP001164746"/>
    </source>
</evidence>
<keyword evidence="3" id="KW-1185">Reference proteome</keyword>
<feature type="non-terminal residue" evidence="2">
    <location>
        <position position="1"/>
    </location>
</feature>